<evidence type="ECO:0000256" key="1">
    <source>
        <dbReference type="SAM" id="MobiDB-lite"/>
    </source>
</evidence>
<evidence type="ECO:0000259" key="2">
    <source>
        <dbReference type="Pfam" id="PF00078"/>
    </source>
</evidence>
<feature type="compositionally biased region" description="Low complexity" evidence="1">
    <location>
        <begin position="468"/>
        <end position="478"/>
    </location>
</feature>
<dbReference type="SUPFAM" id="SSF56672">
    <property type="entry name" value="DNA/RNA polymerases"/>
    <property type="match status" value="1"/>
</dbReference>
<dbReference type="GO" id="GO:0003964">
    <property type="term" value="F:RNA-directed DNA polymerase activity"/>
    <property type="evidence" value="ECO:0007669"/>
    <property type="project" value="UniProtKB-KW"/>
</dbReference>
<dbReference type="Gene3D" id="3.10.10.10">
    <property type="entry name" value="HIV Type 1 Reverse Transcriptase, subunit A, domain 1"/>
    <property type="match status" value="1"/>
</dbReference>
<proteinExistence type="predicted"/>
<feature type="region of interest" description="Disordered" evidence="1">
    <location>
        <begin position="458"/>
        <end position="482"/>
    </location>
</feature>
<dbReference type="PANTHER" id="PTHR24559">
    <property type="entry name" value="TRANSPOSON TY3-I GAG-POL POLYPROTEIN"/>
    <property type="match status" value="1"/>
</dbReference>
<feature type="region of interest" description="Disordered" evidence="1">
    <location>
        <begin position="523"/>
        <end position="558"/>
    </location>
</feature>
<protein>
    <submittedName>
        <fullName evidence="3">Reverse transcriptase domain-containing protein</fullName>
    </submittedName>
</protein>
<keyword evidence="3" id="KW-0548">Nucleotidyltransferase</keyword>
<evidence type="ECO:0000313" key="3">
    <source>
        <dbReference type="EMBL" id="GEW52983.1"/>
    </source>
</evidence>
<dbReference type="EMBL" id="BKCJ010062274">
    <property type="protein sequence ID" value="GEW52983.1"/>
    <property type="molecule type" value="Genomic_DNA"/>
</dbReference>
<feature type="compositionally biased region" description="Polar residues" evidence="1">
    <location>
        <begin position="523"/>
        <end position="557"/>
    </location>
</feature>
<dbReference type="Gene3D" id="3.30.70.270">
    <property type="match status" value="1"/>
</dbReference>
<dbReference type="InterPro" id="IPR043128">
    <property type="entry name" value="Rev_trsase/Diguanyl_cyclase"/>
</dbReference>
<feature type="region of interest" description="Disordered" evidence="1">
    <location>
        <begin position="1099"/>
        <end position="1157"/>
    </location>
</feature>
<feature type="compositionally biased region" description="Basic and acidic residues" evidence="1">
    <location>
        <begin position="1099"/>
        <end position="1125"/>
    </location>
</feature>
<reference evidence="3" key="1">
    <citation type="journal article" date="2019" name="Sci. Rep.">
        <title>Draft genome of Tanacetum cinerariifolium, the natural source of mosquito coil.</title>
        <authorList>
            <person name="Yamashiro T."/>
            <person name="Shiraishi A."/>
            <person name="Satake H."/>
            <person name="Nakayama K."/>
        </authorList>
    </citation>
    <scope>NUCLEOTIDE SEQUENCE</scope>
</reference>
<dbReference type="PANTHER" id="PTHR24559:SF444">
    <property type="entry name" value="REVERSE TRANSCRIPTASE DOMAIN-CONTAINING PROTEIN"/>
    <property type="match status" value="1"/>
</dbReference>
<dbReference type="Pfam" id="PF00078">
    <property type="entry name" value="RVT_1"/>
    <property type="match status" value="1"/>
</dbReference>
<gene>
    <name evidence="3" type="ORF">Tci_224959</name>
</gene>
<keyword evidence="3" id="KW-0695">RNA-directed DNA polymerase</keyword>
<name>A0A699GZT8_TANCI</name>
<keyword evidence="3" id="KW-0808">Transferase</keyword>
<sequence>FLALVTETALDFSGLRYASRFFYSDNWCVAHSCYWWKHNPFFSSWKLQYLEVSHDHLLLNILGGGSKLFVALSMARISLGLLDRLESKLGSFLDRGRICLCFLSSVVVPGGFLWNQYGKAFLVHLGEGNPLSSRQKVGEASPYRGVSRQSLRMEAHGLSIDKTHRTYHYEGDSLLRYSGVPDLRKRKSRKTTKVVHSHFSLYGLLKVEEGLHFDFHSLLVLLPKAFHLRCFFDPASPSVLSFLKLEYSFPSSMNPGRRCSKWWSDSSGRNGNTTLIEAHGVSLQITFGVRVSRPTAMVVGLRVADSRTGYHLEDDFTPLKTIRRLYSIFGRRSYLGFEGETSEPKGRTFLIDKANLGSPTKKGKKTKPHVIPYSRFTKLIIYYLGRHHNIHQRIGSPLNLVEDDLSLDNLKFIPKGEIEEVFGMKIPEELITNIIMNSPYYNDYLEMVAKHERRIAATKEGDEEQDQPEVVPEPQAEATRPLPVVECKGKGISMEEQAAQSLLPLHTPKRKSTTDQFIFQRQTPATEEASTGPSTQPQDDTSANIIRETPSPTNAETCTDMDNVITKGDTYILNIGEEQEKDVDHKLYLEEQTAELVKCQAGSDPGKTLESRPTPDDDKMAEYQAGSDLGKSHVALAGPNPEPMHDDFMATFYPSVHESLKFLADEHVILEDPPSSSGTLSSMKNLDDTYTFGDQVFNDKSTEDEPRKQNVDAKVVSMKSQSLDNATQNLGSKFFTLELQDLTHKISQTVNEVVKEVVHIALQAPLRDRFRELPEVDMKEILHQQMFESGSYKLLPEHVALYEAHEASMKQANMDEFLVMEECYRLLTDQVDLVNPEGHWLVPDVSKLLPLGGPPARRDSLLISKLNAVNYPDFRLEELVPSLWIKSKRDYNISATYGITHWNIVMRQHVGDLQLGIESYQTKLNLTEPRWDALEFLFKKDYTIVSKPRDMIYKDRNDQKKMLRENEVHKFSDGTLTRVLYKLDHMVKYFMLYKYNPGMKYRIWFEDDKRRSKEFMKMIRVIPKYHSKDGNPARTNIKQALGRNTLGKEQVPQDLGRPTSDAALREYYDRNYHQFLPIIAEKVHQEKVQQEKLKAVKSRLNFEEPSQHSESRTPSRRRGLNERLGSRHARSMFRSLEPRRRHFESLRKRGPKRKMMFKRLEKGVLHRLEDKRKSTSTYSNDLRHRSYHSSRRDTESYYQSSRSREMEFAFKKRHTKEHPCEGWKHYLKKAVTFNQRIKTKQWKRPGESGKKGEMPGKEKPLAIQIVQPWQRVAKQKITQTFSSESIISFSPLGEEDGTEGPIIIKAEIEGHFVHRMYVDGGSSLEILYKHCFNRFRSKVRSQMIPATTPLVGFSGEIIWPLGQILPLMKIGDEKHLTLAWMNFMIIRSPSPYNGIIGRPGLANVCGFQRLKQSMPQRWLSTTVNRLEEEDEKKTAFIISQGIFCYLKMPFGPKNAGATYQRLVDKAFQKQIGQNLEVYVDDLVIKSRMEQEVIRDIEETFKTLKEINMKLNPNKSPLDERKHVSGI</sequence>
<comment type="caution">
    <text evidence="3">The sequence shown here is derived from an EMBL/GenBank/DDBJ whole genome shotgun (WGS) entry which is preliminary data.</text>
</comment>
<organism evidence="3">
    <name type="scientific">Tanacetum cinerariifolium</name>
    <name type="common">Dalmatian daisy</name>
    <name type="synonym">Chrysanthemum cinerariifolium</name>
    <dbReference type="NCBI Taxonomy" id="118510"/>
    <lineage>
        <taxon>Eukaryota</taxon>
        <taxon>Viridiplantae</taxon>
        <taxon>Streptophyta</taxon>
        <taxon>Embryophyta</taxon>
        <taxon>Tracheophyta</taxon>
        <taxon>Spermatophyta</taxon>
        <taxon>Magnoliopsida</taxon>
        <taxon>eudicotyledons</taxon>
        <taxon>Gunneridae</taxon>
        <taxon>Pentapetalae</taxon>
        <taxon>asterids</taxon>
        <taxon>campanulids</taxon>
        <taxon>Asterales</taxon>
        <taxon>Asteraceae</taxon>
        <taxon>Asteroideae</taxon>
        <taxon>Anthemideae</taxon>
        <taxon>Anthemidinae</taxon>
        <taxon>Tanacetum</taxon>
    </lineage>
</organism>
<feature type="compositionally biased region" description="Basic residues" evidence="1">
    <location>
        <begin position="1148"/>
        <end position="1157"/>
    </location>
</feature>
<accession>A0A699GZT8</accession>
<feature type="region of interest" description="Disordered" evidence="1">
    <location>
        <begin position="1171"/>
        <end position="1198"/>
    </location>
</feature>
<feature type="non-terminal residue" evidence="3">
    <location>
        <position position="1"/>
    </location>
</feature>
<dbReference type="CDD" id="cd01647">
    <property type="entry name" value="RT_LTR"/>
    <property type="match status" value="1"/>
</dbReference>
<feature type="domain" description="Reverse transcriptase" evidence="2">
    <location>
        <begin position="1425"/>
        <end position="1515"/>
    </location>
</feature>
<dbReference type="InterPro" id="IPR043502">
    <property type="entry name" value="DNA/RNA_pol_sf"/>
</dbReference>
<dbReference type="InterPro" id="IPR000477">
    <property type="entry name" value="RT_dom"/>
</dbReference>
<dbReference type="InterPro" id="IPR053134">
    <property type="entry name" value="RNA-dir_DNA_polymerase"/>
</dbReference>